<dbReference type="KEGG" id="cpin:CPIN18020_0343"/>
<evidence type="ECO:0000313" key="1">
    <source>
        <dbReference type="EMBL" id="AQW87190.1"/>
    </source>
</evidence>
<dbReference type="Pfam" id="PF02661">
    <property type="entry name" value="Fic"/>
    <property type="match status" value="1"/>
</dbReference>
<organism evidence="1 2">
    <name type="scientific">Campylobacter pinnipediorum subsp. caledonicus</name>
    <dbReference type="NCBI Taxonomy" id="1874362"/>
    <lineage>
        <taxon>Bacteria</taxon>
        <taxon>Pseudomonadati</taxon>
        <taxon>Campylobacterota</taxon>
        <taxon>Epsilonproteobacteria</taxon>
        <taxon>Campylobacterales</taxon>
        <taxon>Campylobacteraceae</taxon>
        <taxon>Campylobacter</taxon>
    </lineage>
</organism>
<dbReference type="InterPro" id="IPR006440">
    <property type="entry name" value="Doc"/>
</dbReference>
<accession>A0A1S6U695</accession>
<name>A0A1S6U695_9BACT</name>
<dbReference type="InterPro" id="IPR003812">
    <property type="entry name" value="Fido"/>
</dbReference>
<evidence type="ECO:0000313" key="2">
    <source>
        <dbReference type="Proteomes" id="UP000190868"/>
    </source>
</evidence>
<dbReference type="PANTHER" id="PTHR39426">
    <property type="entry name" value="HOMOLOGY TO DEATH-ON-CURING PROTEIN OF PHAGE P1"/>
    <property type="match status" value="1"/>
</dbReference>
<dbReference type="GeneID" id="56565981"/>
<gene>
    <name evidence="1" type="ORF">CPIN18021_0344</name>
</gene>
<dbReference type="Gene3D" id="1.20.120.1870">
    <property type="entry name" value="Fic/DOC protein, Fido domain"/>
    <property type="match status" value="1"/>
</dbReference>
<dbReference type="GO" id="GO:0016301">
    <property type="term" value="F:kinase activity"/>
    <property type="evidence" value="ECO:0007669"/>
    <property type="project" value="InterPro"/>
</dbReference>
<dbReference type="PANTHER" id="PTHR39426:SF1">
    <property type="entry name" value="HOMOLOGY TO DEATH-ON-CURING PROTEIN OF PHAGE P1"/>
    <property type="match status" value="1"/>
</dbReference>
<protein>
    <submittedName>
        <fullName evidence="1">Fic/DOC family protein</fullName>
    </submittedName>
</protein>
<dbReference type="PROSITE" id="PS51459">
    <property type="entry name" value="FIDO"/>
    <property type="match status" value="1"/>
</dbReference>
<dbReference type="SUPFAM" id="SSF140931">
    <property type="entry name" value="Fic-like"/>
    <property type="match status" value="1"/>
</dbReference>
<sequence>MKYFKIQDAITLHDYIISDMGGASGYNKESIGYLSSALDQIQNDEFYPDFIDKLTHLVFACVKFHPFLDGNKRTAIYLGIFFLELNGFDGYFVHFATIMEDVVVDLASGKIDKEGLREVIYNIIY</sequence>
<dbReference type="InterPro" id="IPR053737">
    <property type="entry name" value="Type_II_TA_Toxin"/>
</dbReference>
<reference evidence="2" key="1">
    <citation type="submission" date="2016-09" db="EMBL/GenBank/DDBJ databases">
        <title>Comparative genomics of the Campylobacter concisus group.</title>
        <authorList>
            <person name="Miller W.G."/>
            <person name="Yee E."/>
            <person name="Chapman M.H."/>
            <person name="Huynh S."/>
            <person name="Bono J.L."/>
            <person name="On S.L.W."/>
            <person name="StLeger J."/>
            <person name="Foster G."/>
            <person name="Parker C.T."/>
        </authorList>
    </citation>
    <scope>NUCLEOTIDE SEQUENCE [LARGE SCALE GENOMIC DNA]</scope>
    <source>
        <strain evidence="2">RM18021</strain>
    </source>
</reference>
<dbReference type="InterPro" id="IPR036597">
    <property type="entry name" value="Fido-like_dom_sf"/>
</dbReference>
<keyword evidence="2" id="KW-1185">Reference proteome</keyword>
<dbReference type="Proteomes" id="UP000190868">
    <property type="component" value="Chromosome"/>
</dbReference>
<dbReference type="EMBL" id="CP017258">
    <property type="protein sequence ID" value="AQW87190.1"/>
    <property type="molecule type" value="Genomic_DNA"/>
</dbReference>
<dbReference type="RefSeq" id="WP_078422895.1">
    <property type="nucleotide sequence ID" value="NZ_CP017018.1"/>
</dbReference>
<dbReference type="NCBIfam" id="TIGR01550">
    <property type="entry name" value="DOC_P1"/>
    <property type="match status" value="1"/>
</dbReference>
<proteinExistence type="predicted"/>
<dbReference type="AlphaFoldDB" id="A0A1S6U695"/>